<evidence type="ECO:0000259" key="2">
    <source>
        <dbReference type="PROSITE" id="PS50238"/>
    </source>
</evidence>
<reference evidence="3" key="1">
    <citation type="submission" date="2023-06" db="EMBL/GenBank/DDBJ databases">
        <title>Genome-scale phylogeny and comparative genomics of the fungal order Sordariales.</title>
        <authorList>
            <consortium name="Lawrence Berkeley National Laboratory"/>
            <person name="Hensen N."/>
            <person name="Bonometti L."/>
            <person name="Westerberg I."/>
            <person name="Brannstrom I.O."/>
            <person name="Guillou S."/>
            <person name="Cros-Aarteil S."/>
            <person name="Calhoun S."/>
            <person name="Haridas S."/>
            <person name="Kuo A."/>
            <person name="Mondo S."/>
            <person name="Pangilinan J."/>
            <person name="Riley R."/>
            <person name="Labutti K."/>
            <person name="Andreopoulos B."/>
            <person name="Lipzen A."/>
            <person name="Chen C."/>
            <person name="Yanf M."/>
            <person name="Daum C."/>
            <person name="Ng V."/>
            <person name="Clum A."/>
            <person name="Steindorff A."/>
            <person name="Ohm R."/>
            <person name="Martin F."/>
            <person name="Silar P."/>
            <person name="Natvig D."/>
            <person name="Lalanne C."/>
            <person name="Gautier V."/>
            <person name="Ament-Velasquez S.L."/>
            <person name="Kruys A."/>
            <person name="Hutchinson M.I."/>
            <person name="Powell A.J."/>
            <person name="Barry K."/>
            <person name="Miller A.N."/>
            <person name="Grigoriev I.V."/>
            <person name="Debuchy R."/>
            <person name="Gladieux P."/>
            <person name="Thoren M.H."/>
            <person name="Johannesson H."/>
        </authorList>
    </citation>
    <scope>NUCLEOTIDE SEQUENCE</scope>
    <source>
        <strain evidence="3">PSN4</strain>
    </source>
</reference>
<comment type="caution">
    <text evidence="3">The sequence shown here is derived from an EMBL/GenBank/DDBJ whole genome shotgun (WGS) entry which is preliminary data.</text>
</comment>
<evidence type="ECO:0000313" key="4">
    <source>
        <dbReference type="Proteomes" id="UP001239445"/>
    </source>
</evidence>
<dbReference type="GO" id="GO:0007264">
    <property type="term" value="P:small GTPase-mediated signal transduction"/>
    <property type="evidence" value="ECO:0007669"/>
    <property type="project" value="TreeGrafter"/>
</dbReference>
<gene>
    <name evidence="3" type="ORF">QBC47DRAFT_396693</name>
</gene>
<feature type="domain" description="Rho-GAP" evidence="2">
    <location>
        <begin position="51"/>
        <end position="314"/>
    </location>
</feature>
<dbReference type="SMART" id="SM00324">
    <property type="entry name" value="RhoGAP"/>
    <property type="match status" value="1"/>
</dbReference>
<feature type="region of interest" description="Disordered" evidence="1">
    <location>
        <begin position="334"/>
        <end position="386"/>
    </location>
</feature>
<organism evidence="3 4">
    <name type="scientific">Echria macrotheca</name>
    <dbReference type="NCBI Taxonomy" id="438768"/>
    <lineage>
        <taxon>Eukaryota</taxon>
        <taxon>Fungi</taxon>
        <taxon>Dikarya</taxon>
        <taxon>Ascomycota</taxon>
        <taxon>Pezizomycotina</taxon>
        <taxon>Sordariomycetes</taxon>
        <taxon>Sordariomycetidae</taxon>
        <taxon>Sordariales</taxon>
        <taxon>Schizotheciaceae</taxon>
        <taxon>Echria</taxon>
    </lineage>
</organism>
<dbReference type="InterPro" id="IPR000198">
    <property type="entry name" value="RhoGAP_dom"/>
</dbReference>
<dbReference type="CDD" id="cd00159">
    <property type="entry name" value="RhoGAP"/>
    <property type="match status" value="1"/>
</dbReference>
<evidence type="ECO:0000256" key="1">
    <source>
        <dbReference type="SAM" id="MobiDB-lite"/>
    </source>
</evidence>
<dbReference type="GO" id="GO:0005737">
    <property type="term" value="C:cytoplasm"/>
    <property type="evidence" value="ECO:0007669"/>
    <property type="project" value="TreeGrafter"/>
</dbReference>
<name>A0AAJ0F9X1_9PEZI</name>
<proteinExistence type="predicted"/>
<keyword evidence="4" id="KW-1185">Reference proteome</keyword>
<dbReference type="PANTHER" id="PTHR45808">
    <property type="entry name" value="RHO GTPASE-ACTIVATING PROTEIN 68F"/>
    <property type="match status" value="1"/>
</dbReference>
<dbReference type="InterPro" id="IPR008936">
    <property type="entry name" value="Rho_GTPase_activation_prot"/>
</dbReference>
<feature type="region of interest" description="Disordered" evidence="1">
    <location>
        <begin position="265"/>
        <end position="292"/>
    </location>
</feature>
<dbReference type="EMBL" id="MU839827">
    <property type="protein sequence ID" value="KAK1760706.1"/>
    <property type="molecule type" value="Genomic_DNA"/>
</dbReference>
<dbReference type="PANTHER" id="PTHR45808:SF2">
    <property type="entry name" value="RHO GTPASE-ACTIVATING PROTEIN 68F"/>
    <property type="match status" value="1"/>
</dbReference>
<dbReference type="Proteomes" id="UP001239445">
    <property type="component" value="Unassembled WGS sequence"/>
</dbReference>
<dbReference type="GO" id="GO:0005096">
    <property type="term" value="F:GTPase activator activity"/>
    <property type="evidence" value="ECO:0007669"/>
    <property type="project" value="TreeGrafter"/>
</dbReference>
<dbReference type="Gene3D" id="1.10.555.10">
    <property type="entry name" value="Rho GTPase activation protein"/>
    <property type="match status" value="1"/>
</dbReference>
<dbReference type="Pfam" id="PF00620">
    <property type="entry name" value="RhoGAP"/>
    <property type="match status" value="1"/>
</dbReference>
<dbReference type="SUPFAM" id="SSF48350">
    <property type="entry name" value="GTPase activation domain, GAP"/>
    <property type="match status" value="1"/>
</dbReference>
<dbReference type="PROSITE" id="PS50238">
    <property type="entry name" value="RHOGAP"/>
    <property type="match status" value="1"/>
</dbReference>
<evidence type="ECO:0000313" key="3">
    <source>
        <dbReference type="EMBL" id="KAK1760706.1"/>
    </source>
</evidence>
<accession>A0AAJ0F9X1</accession>
<protein>
    <submittedName>
        <fullName evidence="3">Rho GTPase activation protein</fullName>
    </submittedName>
</protein>
<sequence>MASSARSERRVRHKRSVGDMALNIVHGAAKRDSLKDEDLQSLVKLCGKSILYLPSEYAPGSLLLPTCFRAAAQYLIQHATNTRGIFRIPGSIRVVNALYDYYCADGDVDEISNTIRCPNLPGHIKASTHDVASVFKRFLAGLPGGILGSLTLFDALVAIHGQLKGDPEHTRTKNTKLRARLIALAIGSVRSHFRRDLICAVFGLLCLIGRTAEQTPREDEHGRPLPTADLMGYNALGIVFGPLLVGDIINLYTMKLAPPGPGLVLSPITQPETKRERRRSRVSEEEDSHAGSVDKIHVANAVTEMLITHWREVVKQMRSLGALRVELGDGDSRTGYARHSSGLRPSASEPFITRKPAEWSRHKHNPAPYDMSKSPVPPSPTLHPRRFSSMRFLSDADFTFRSGLK</sequence>
<dbReference type="AlphaFoldDB" id="A0AAJ0F9X1"/>